<evidence type="ECO:0000313" key="6">
    <source>
        <dbReference type="EMBL" id="AHF06567.1"/>
    </source>
</evidence>
<dbReference type="Proteomes" id="UP000010847">
    <property type="component" value="Chromosome"/>
</dbReference>
<dbReference type="InterPro" id="IPR003810">
    <property type="entry name" value="Mntp/YtaF"/>
</dbReference>
<keyword evidence="1" id="KW-1003">Cell membrane</keyword>
<name>W0E718_9FIRM</name>
<keyword evidence="7" id="KW-1185">Reference proteome</keyword>
<dbReference type="KEGG" id="dmt:DESME_05455"/>
<evidence type="ECO:0000256" key="5">
    <source>
        <dbReference type="SAM" id="Phobius"/>
    </source>
</evidence>
<dbReference type="EMBL" id="CP007032">
    <property type="protein sequence ID" value="AHF06567.1"/>
    <property type="molecule type" value="Genomic_DNA"/>
</dbReference>
<accession>W0E718</accession>
<feature type="transmembrane region" description="Helical" evidence="5">
    <location>
        <begin position="31"/>
        <end position="55"/>
    </location>
</feature>
<evidence type="ECO:0000256" key="4">
    <source>
        <dbReference type="ARBA" id="ARBA00023136"/>
    </source>
</evidence>
<feature type="transmembrane region" description="Helical" evidence="5">
    <location>
        <begin position="198"/>
        <end position="216"/>
    </location>
</feature>
<dbReference type="PANTHER" id="PTHR35529:SF2">
    <property type="entry name" value="SPORULATION PROTEIN YTAF-RELATED"/>
    <property type="match status" value="1"/>
</dbReference>
<dbReference type="Pfam" id="PF02659">
    <property type="entry name" value="Mntp"/>
    <property type="match status" value="1"/>
</dbReference>
<keyword evidence="2 5" id="KW-0812">Transmembrane</keyword>
<dbReference type="PANTHER" id="PTHR35529">
    <property type="entry name" value="MANGANESE EFFLUX PUMP MNTP-RELATED"/>
    <property type="match status" value="1"/>
</dbReference>
<dbReference type="InterPro" id="IPR014205">
    <property type="entry name" value="Spore_YtaF"/>
</dbReference>
<dbReference type="RefSeq" id="WP_006717918.1">
    <property type="nucleotide sequence ID" value="NZ_CP007032.1"/>
</dbReference>
<gene>
    <name evidence="6" type="ORF">DESME_05455</name>
</gene>
<dbReference type="eggNOG" id="COG1971">
    <property type="taxonomic scope" value="Bacteria"/>
</dbReference>
<evidence type="ECO:0000313" key="7">
    <source>
        <dbReference type="Proteomes" id="UP000010847"/>
    </source>
</evidence>
<evidence type="ECO:0000256" key="3">
    <source>
        <dbReference type="ARBA" id="ARBA00022989"/>
    </source>
</evidence>
<dbReference type="AlphaFoldDB" id="W0E718"/>
<dbReference type="HOGENOM" id="CLU_094526_0_1_9"/>
<sequence length="219" mass="23505">MGIAIMFAIALSLDGFGVGMSYGLRRIRIPWASMLMIAFCTVVAMSLAVLFGGWFVQWVQFLPPNMLGAIILLSLGIYQVVRALSQKYDPEEEAIEVSTFGAVARVPVIKFQFEILGIVIQVLRYPEQADLDGSGIITIKESALLGTALSLDAFASGLAIGFSSGIIHSFPVILLVALTQVLMLRIGQVVTGLVPRAILTRIGFLPGTLLILIGLGKLI</sequence>
<feature type="transmembrane region" description="Helical" evidence="5">
    <location>
        <begin position="6"/>
        <end position="24"/>
    </location>
</feature>
<evidence type="ECO:0000256" key="2">
    <source>
        <dbReference type="ARBA" id="ARBA00022692"/>
    </source>
</evidence>
<feature type="transmembrane region" description="Helical" evidence="5">
    <location>
        <begin position="166"/>
        <end position="186"/>
    </location>
</feature>
<dbReference type="NCBIfam" id="TIGR02840">
    <property type="entry name" value="spore_YtaF"/>
    <property type="match status" value="1"/>
</dbReference>
<feature type="transmembrane region" description="Helical" evidence="5">
    <location>
        <begin position="61"/>
        <end position="81"/>
    </location>
</feature>
<dbReference type="OrthoDB" id="1679205at2"/>
<proteinExistence type="predicted"/>
<keyword evidence="4 5" id="KW-0472">Membrane</keyword>
<dbReference type="STRING" id="871968.DESME_05455"/>
<reference evidence="6 7" key="1">
    <citation type="submission" date="2013-12" db="EMBL/GenBank/DDBJ databases">
        <authorList>
            <consortium name="DOE Joint Genome Institute"/>
            <person name="Smidt H."/>
            <person name="Huntemann M."/>
            <person name="Han J."/>
            <person name="Chen A."/>
            <person name="Kyrpides N."/>
            <person name="Mavromatis K."/>
            <person name="Markowitz V."/>
            <person name="Palaniappan K."/>
            <person name="Ivanova N."/>
            <person name="Schaumberg A."/>
            <person name="Pati A."/>
            <person name="Liolios K."/>
            <person name="Nordberg H.P."/>
            <person name="Cantor M.N."/>
            <person name="Hua S.X."/>
            <person name="Woyke T."/>
        </authorList>
    </citation>
    <scope>NUCLEOTIDE SEQUENCE [LARGE SCALE GENOMIC DNA]</scope>
    <source>
        <strain evidence="7">DSM 15288</strain>
    </source>
</reference>
<keyword evidence="3 5" id="KW-1133">Transmembrane helix</keyword>
<evidence type="ECO:0000256" key="1">
    <source>
        <dbReference type="ARBA" id="ARBA00022475"/>
    </source>
</evidence>
<protein>
    <submittedName>
        <fullName evidence="6">Sporulation protein</fullName>
    </submittedName>
</protein>
<organism evidence="6 7">
    <name type="scientific">Desulfitobacterium metallireducens DSM 15288</name>
    <dbReference type="NCBI Taxonomy" id="871968"/>
    <lineage>
        <taxon>Bacteria</taxon>
        <taxon>Bacillati</taxon>
        <taxon>Bacillota</taxon>
        <taxon>Clostridia</taxon>
        <taxon>Eubacteriales</taxon>
        <taxon>Desulfitobacteriaceae</taxon>
        <taxon>Desulfitobacterium</taxon>
    </lineage>
</organism>